<proteinExistence type="predicted"/>
<protein>
    <recommendedName>
        <fullName evidence="2">PPM-type phosphatase domain-containing protein</fullName>
    </recommendedName>
</protein>
<dbReference type="SUPFAM" id="SSF81606">
    <property type="entry name" value="PP2C-like"/>
    <property type="match status" value="1"/>
</dbReference>
<accession>A0A7S2UZU0</accession>
<dbReference type="PANTHER" id="PTHR13832">
    <property type="entry name" value="PROTEIN PHOSPHATASE 2C"/>
    <property type="match status" value="1"/>
</dbReference>
<feature type="region of interest" description="Disordered" evidence="1">
    <location>
        <begin position="1"/>
        <end position="59"/>
    </location>
</feature>
<dbReference type="Gene3D" id="3.60.40.10">
    <property type="entry name" value="PPM-type phosphatase domain"/>
    <property type="match status" value="1"/>
</dbReference>
<dbReference type="PANTHER" id="PTHR13832:SF699">
    <property type="entry name" value="INTEGRIN-LINKED KINASE-ASSOCIATED SERINE_THREONINE PHOSPHATASE 2C"/>
    <property type="match status" value="1"/>
</dbReference>
<evidence type="ECO:0000259" key="2">
    <source>
        <dbReference type="PROSITE" id="PS51746"/>
    </source>
</evidence>
<evidence type="ECO:0000256" key="1">
    <source>
        <dbReference type="SAM" id="MobiDB-lite"/>
    </source>
</evidence>
<feature type="compositionally biased region" description="Polar residues" evidence="1">
    <location>
        <begin position="1"/>
        <end position="29"/>
    </location>
</feature>
<dbReference type="InterPro" id="IPR001932">
    <property type="entry name" value="PPM-type_phosphatase-like_dom"/>
</dbReference>
<sequence>MSNANKADTSNAPFSSITDQPAKDSSSQVQEDRLPPIASTEEAATTDGGGGENTSPSTTVGGLVVAVLDGHGSDLGREASHRAAEGMAAWLDQHFATRLAPEGADVVMAMRDLFQHTHAHLFEAYKMLLRARGFEVEEQHGYLVRRRIAGNNAPPTSSRSRLMRRQRSGGLDASKRGKLEQAGWECVHGGTSASVVAFLNQGRTMIVANVGDSAGLLAVEGLHLGDYTHLRKPLTPSLEAQGFPALGAGEVVIDVGDQVAEEEVEARERRCMVLTADHSPESLAEFDRMRRTHPNPKTKHWPFLQLVYDEPGKRKVECPRVFDFDNRGKLGVTNNGRYYKNVRQEWASLVTTPSTARFHDALAFTRSLGDFHLHANGLSCLPEVFEVDLQAIRNLKKSGSNSSSGGGGSVLGVLALASDGVWDNWDWDEVADYVLQPDHLRCLRDQGPDTSAQRFKQANTDRARANFGGDSDNASGVMCYISL</sequence>
<gene>
    <name evidence="3" type="ORF">FJAP1339_LOCUS6703</name>
</gene>
<dbReference type="InterPro" id="IPR015655">
    <property type="entry name" value="PP2C"/>
</dbReference>
<dbReference type="EMBL" id="HBHR01013588">
    <property type="protein sequence ID" value="CAD9864874.1"/>
    <property type="molecule type" value="Transcribed_RNA"/>
</dbReference>
<feature type="domain" description="PPM-type phosphatase" evidence="2">
    <location>
        <begin position="13"/>
        <end position="481"/>
    </location>
</feature>
<dbReference type="InterPro" id="IPR036457">
    <property type="entry name" value="PPM-type-like_dom_sf"/>
</dbReference>
<organism evidence="3">
    <name type="scientific">Fibrocapsa japonica</name>
    <dbReference type="NCBI Taxonomy" id="94617"/>
    <lineage>
        <taxon>Eukaryota</taxon>
        <taxon>Sar</taxon>
        <taxon>Stramenopiles</taxon>
        <taxon>Ochrophyta</taxon>
        <taxon>Raphidophyceae</taxon>
        <taxon>Chattonellales</taxon>
        <taxon>Chattonellaceae</taxon>
        <taxon>Fibrocapsa</taxon>
    </lineage>
</organism>
<dbReference type="GO" id="GO:0004722">
    <property type="term" value="F:protein serine/threonine phosphatase activity"/>
    <property type="evidence" value="ECO:0007669"/>
    <property type="project" value="InterPro"/>
</dbReference>
<dbReference type="AlphaFoldDB" id="A0A7S2UZU0"/>
<dbReference type="SMART" id="SM00332">
    <property type="entry name" value="PP2Cc"/>
    <property type="match status" value="1"/>
</dbReference>
<dbReference type="PROSITE" id="PS51746">
    <property type="entry name" value="PPM_2"/>
    <property type="match status" value="1"/>
</dbReference>
<feature type="region of interest" description="Disordered" evidence="1">
    <location>
        <begin position="149"/>
        <end position="174"/>
    </location>
</feature>
<evidence type="ECO:0000313" key="3">
    <source>
        <dbReference type="EMBL" id="CAD9864874.1"/>
    </source>
</evidence>
<name>A0A7S2UZU0_9STRA</name>
<reference evidence="3" key="1">
    <citation type="submission" date="2021-01" db="EMBL/GenBank/DDBJ databases">
        <authorList>
            <person name="Corre E."/>
            <person name="Pelletier E."/>
            <person name="Niang G."/>
            <person name="Scheremetjew M."/>
            <person name="Finn R."/>
            <person name="Kale V."/>
            <person name="Holt S."/>
            <person name="Cochrane G."/>
            <person name="Meng A."/>
            <person name="Brown T."/>
            <person name="Cohen L."/>
        </authorList>
    </citation>
    <scope>NUCLEOTIDE SEQUENCE</scope>
    <source>
        <strain evidence="3">CCMP1661</strain>
    </source>
</reference>